<organism evidence="5 6">
    <name type="scientific">Dactylosporangium sucinum</name>
    <dbReference type="NCBI Taxonomy" id="1424081"/>
    <lineage>
        <taxon>Bacteria</taxon>
        <taxon>Bacillati</taxon>
        <taxon>Actinomycetota</taxon>
        <taxon>Actinomycetes</taxon>
        <taxon>Micromonosporales</taxon>
        <taxon>Micromonosporaceae</taxon>
        <taxon>Dactylosporangium</taxon>
    </lineage>
</organism>
<dbReference type="CDD" id="cd03230">
    <property type="entry name" value="ABC_DR_subfamily_A"/>
    <property type="match status" value="1"/>
</dbReference>
<reference evidence="5" key="1">
    <citation type="journal article" date="2014" name="Int. J. Syst. Evol. Microbiol.">
        <title>Complete genome sequence of Corynebacterium casei LMG S-19264T (=DSM 44701T), isolated from a smear-ripened cheese.</title>
        <authorList>
            <consortium name="US DOE Joint Genome Institute (JGI-PGF)"/>
            <person name="Walter F."/>
            <person name="Albersmeier A."/>
            <person name="Kalinowski J."/>
            <person name="Ruckert C."/>
        </authorList>
    </citation>
    <scope>NUCLEOTIDE SEQUENCE</scope>
    <source>
        <strain evidence="5">JCM 19831</strain>
    </source>
</reference>
<dbReference type="GO" id="GO:0005524">
    <property type="term" value="F:ATP binding"/>
    <property type="evidence" value="ECO:0007669"/>
    <property type="project" value="UniProtKB-KW"/>
</dbReference>
<accession>A0A917WZD9</accession>
<keyword evidence="6" id="KW-1185">Reference proteome</keyword>
<evidence type="ECO:0000256" key="3">
    <source>
        <dbReference type="ARBA" id="ARBA00022840"/>
    </source>
</evidence>
<dbReference type="GO" id="GO:0016887">
    <property type="term" value="F:ATP hydrolysis activity"/>
    <property type="evidence" value="ECO:0007669"/>
    <property type="project" value="InterPro"/>
</dbReference>
<keyword evidence="1" id="KW-0813">Transport</keyword>
<reference evidence="5" key="2">
    <citation type="submission" date="2020-09" db="EMBL/GenBank/DDBJ databases">
        <authorList>
            <person name="Sun Q."/>
            <person name="Ohkuma M."/>
        </authorList>
    </citation>
    <scope>NUCLEOTIDE SEQUENCE</scope>
    <source>
        <strain evidence="5">JCM 19831</strain>
    </source>
</reference>
<dbReference type="PANTHER" id="PTHR42939:SF1">
    <property type="entry name" value="ABC TRANSPORTER ATP-BINDING PROTEIN ALBC-RELATED"/>
    <property type="match status" value="1"/>
</dbReference>
<dbReference type="Pfam" id="PF00005">
    <property type="entry name" value="ABC_tran"/>
    <property type="match status" value="1"/>
</dbReference>
<dbReference type="AlphaFoldDB" id="A0A917WZD9"/>
<dbReference type="PROSITE" id="PS50893">
    <property type="entry name" value="ABC_TRANSPORTER_2"/>
    <property type="match status" value="1"/>
</dbReference>
<evidence type="ECO:0000256" key="2">
    <source>
        <dbReference type="ARBA" id="ARBA00022741"/>
    </source>
</evidence>
<dbReference type="RefSeq" id="WP_190252382.1">
    <property type="nucleotide sequence ID" value="NZ_BMPI01000025.1"/>
</dbReference>
<dbReference type="SUPFAM" id="SSF52540">
    <property type="entry name" value="P-loop containing nucleoside triphosphate hydrolases"/>
    <property type="match status" value="1"/>
</dbReference>
<protein>
    <submittedName>
        <fullName evidence="5">ABC transporter ATP-binding protein</fullName>
    </submittedName>
</protein>
<dbReference type="SMART" id="SM00382">
    <property type="entry name" value="AAA"/>
    <property type="match status" value="1"/>
</dbReference>
<dbReference type="Gene3D" id="3.40.50.300">
    <property type="entry name" value="P-loop containing nucleotide triphosphate hydrolases"/>
    <property type="match status" value="1"/>
</dbReference>
<proteinExistence type="predicted"/>
<dbReference type="EMBL" id="BMPI01000025">
    <property type="protein sequence ID" value="GGM42688.1"/>
    <property type="molecule type" value="Genomic_DNA"/>
</dbReference>
<evidence type="ECO:0000313" key="5">
    <source>
        <dbReference type="EMBL" id="GGM42688.1"/>
    </source>
</evidence>
<dbReference type="InterPro" id="IPR027417">
    <property type="entry name" value="P-loop_NTPase"/>
</dbReference>
<name>A0A917WZD9_9ACTN</name>
<dbReference type="PANTHER" id="PTHR42939">
    <property type="entry name" value="ABC TRANSPORTER ATP-BINDING PROTEIN ALBC-RELATED"/>
    <property type="match status" value="1"/>
</dbReference>
<dbReference type="InterPro" id="IPR003593">
    <property type="entry name" value="AAA+_ATPase"/>
</dbReference>
<evidence type="ECO:0000256" key="1">
    <source>
        <dbReference type="ARBA" id="ARBA00022448"/>
    </source>
</evidence>
<dbReference type="InterPro" id="IPR051782">
    <property type="entry name" value="ABC_Transporter_VariousFunc"/>
</dbReference>
<comment type="caution">
    <text evidence="5">The sequence shown here is derived from an EMBL/GenBank/DDBJ whole genome shotgun (WGS) entry which is preliminary data.</text>
</comment>
<feature type="domain" description="ABC transporter" evidence="4">
    <location>
        <begin position="5"/>
        <end position="227"/>
    </location>
</feature>
<evidence type="ECO:0000259" key="4">
    <source>
        <dbReference type="PROSITE" id="PS50893"/>
    </source>
</evidence>
<dbReference type="InterPro" id="IPR003439">
    <property type="entry name" value="ABC_transporter-like_ATP-bd"/>
</dbReference>
<sequence length="244" mass="25740">MTAVVDAQMLGKRYRGRWALHACTMSIPAGHVVGLVGPNGAGKSTLLNLAVGLLAPTSGTVRVFGGPPASSRVRIGFVAQDAPAYTTLSVAEHLTLGAKLNPTWDSVYANGRVRRLGLDHRRRAGRLSGGQRAQLALTLALAKRPDLLVLDEPAASLDPLARRDFLDDLAEAVAAREMSVVLSSHLVSDLERICDYLIVLDGGRVQAAGRIADLLAARQAGTGLEDLVLAIMGRDRHAGTETTA</sequence>
<dbReference type="Proteomes" id="UP000642070">
    <property type="component" value="Unassembled WGS sequence"/>
</dbReference>
<keyword evidence="3 5" id="KW-0067">ATP-binding</keyword>
<gene>
    <name evidence="5" type="ORF">GCM10007977_050270</name>
</gene>
<keyword evidence="2" id="KW-0547">Nucleotide-binding</keyword>
<evidence type="ECO:0000313" key="6">
    <source>
        <dbReference type="Proteomes" id="UP000642070"/>
    </source>
</evidence>